<reference evidence="1 2" key="1">
    <citation type="journal article" date="2015" name="Genome Announc.">
        <title>Draft Genome Sequence of Cyanobacterium Hassallia byssoidea Strain VB512170, Isolated from Monuments in India.</title>
        <authorList>
            <person name="Singh D."/>
            <person name="Chandrababunaidu M.M."/>
            <person name="Panda A."/>
            <person name="Sen D."/>
            <person name="Bhattacharyya S."/>
            <person name="Adhikary S.P."/>
            <person name="Tripathy S."/>
        </authorList>
    </citation>
    <scope>NUCLEOTIDE SEQUENCE [LARGE SCALE GENOMIC DNA]</scope>
    <source>
        <strain evidence="1 2">VB512170</strain>
    </source>
</reference>
<dbReference type="RefSeq" id="WP_039737237.1">
    <property type="nucleotide sequence ID" value="NZ_JTCM02000157.1"/>
</dbReference>
<accession>A0A846HII2</accession>
<proteinExistence type="predicted"/>
<comment type="caution">
    <text evidence="1">The sequence shown here is derived from an EMBL/GenBank/DDBJ whole genome shotgun (WGS) entry which is preliminary data.</text>
</comment>
<dbReference type="EMBL" id="JTCM02000157">
    <property type="protein sequence ID" value="NEU77142.1"/>
    <property type="molecule type" value="Genomic_DNA"/>
</dbReference>
<evidence type="ECO:0000313" key="1">
    <source>
        <dbReference type="EMBL" id="NEU77142.1"/>
    </source>
</evidence>
<gene>
    <name evidence="1" type="ORF">PI95_032745</name>
</gene>
<keyword evidence="2" id="KW-1185">Reference proteome</keyword>
<organism evidence="1 2">
    <name type="scientific">Hassallia byssoidea VB512170</name>
    <dbReference type="NCBI Taxonomy" id="1304833"/>
    <lineage>
        <taxon>Bacteria</taxon>
        <taxon>Bacillati</taxon>
        <taxon>Cyanobacteriota</taxon>
        <taxon>Cyanophyceae</taxon>
        <taxon>Nostocales</taxon>
        <taxon>Tolypothrichaceae</taxon>
        <taxon>Hassallia</taxon>
    </lineage>
</organism>
<sequence length="77" mass="8776">MSENHERDANETLAIDALISGKSANRMILIGAPQWVKGVIYRLHSLGFAEMAEWSRLMPTRNPKEMISVLQRPRVQD</sequence>
<name>A0A846HII2_9CYAN</name>
<protein>
    <submittedName>
        <fullName evidence="1">Uncharacterized protein</fullName>
    </submittedName>
</protein>
<dbReference type="AlphaFoldDB" id="A0A846HII2"/>
<evidence type="ECO:0000313" key="2">
    <source>
        <dbReference type="Proteomes" id="UP000031549"/>
    </source>
</evidence>
<dbReference type="Proteomes" id="UP000031549">
    <property type="component" value="Unassembled WGS sequence"/>
</dbReference>